<dbReference type="CDD" id="cd18887">
    <property type="entry name" value="NUDIX_UGPPase_Nudt14"/>
    <property type="match status" value="1"/>
</dbReference>
<evidence type="ECO:0000256" key="4">
    <source>
        <dbReference type="ARBA" id="ARBA00022490"/>
    </source>
</evidence>
<evidence type="ECO:0000313" key="13">
    <source>
        <dbReference type="EMBL" id="KAI1720581.1"/>
    </source>
</evidence>
<comment type="subcellular location">
    <subcellularLocation>
        <location evidence="2">Cytoplasm</location>
    </subcellularLocation>
</comment>
<dbReference type="GO" id="GO:0046872">
    <property type="term" value="F:metal ion binding"/>
    <property type="evidence" value="ECO:0007669"/>
    <property type="project" value="InterPro"/>
</dbReference>
<accession>A0AAD4RAC1</accession>
<keyword evidence="6" id="KW-0460">Magnesium</keyword>
<comment type="caution">
    <text evidence="13">The sequence shown here is derived from an EMBL/GenBank/DDBJ whole genome shotgun (WGS) entry which is preliminary data.</text>
</comment>
<keyword evidence="4" id="KW-0963">Cytoplasm</keyword>
<reference evidence="13" key="1">
    <citation type="submission" date="2022-01" db="EMBL/GenBank/DDBJ databases">
        <title>Genome Sequence Resource for Two Populations of Ditylenchus destructor, the Migratory Endoparasitic Phytonematode.</title>
        <authorList>
            <person name="Zhang H."/>
            <person name="Lin R."/>
            <person name="Xie B."/>
        </authorList>
    </citation>
    <scope>NUCLEOTIDE SEQUENCE</scope>
    <source>
        <strain evidence="13">BazhouSP</strain>
    </source>
</reference>
<gene>
    <name evidence="13" type="ORF">DdX_04819</name>
</gene>
<evidence type="ECO:0000256" key="9">
    <source>
        <dbReference type="ARBA" id="ARBA00066480"/>
    </source>
</evidence>
<protein>
    <recommendedName>
        <fullName evidence="10">Uridine diphosphate glucose pyrophosphatase NUDT14</fullName>
        <ecNumber evidence="9">3.6.1.45</ecNumber>
    </recommendedName>
    <alternativeName>
        <fullName evidence="11">Nucleoside diphosphate-linked moiety X motif 14</fullName>
    </alternativeName>
</protein>
<evidence type="ECO:0000256" key="11">
    <source>
        <dbReference type="ARBA" id="ARBA00080475"/>
    </source>
</evidence>
<dbReference type="PANTHER" id="PTHR11839:SF15">
    <property type="entry name" value="URIDINE DIPHOSPHATE GLUCOSE PYROPHOSPHATASE NUDT14"/>
    <property type="match status" value="1"/>
</dbReference>
<keyword evidence="14" id="KW-1185">Reference proteome</keyword>
<dbReference type="PROSITE" id="PS51462">
    <property type="entry name" value="NUDIX"/>
    <property type="match status" value="1"/>
</dbReference>
<dbReference type="GO" id="GO:0019693">
    <property type="term" value="P:ribose phosphate metabolic process"/>
    <property type="evidence" value="ECO:0007669"/>
    <property type="project" value="TreeGrafter"/>
</dbReference>
<dbReference type="Proteomes" id="UP001201812">
    <property type="component" value="Unassembled WGS sequence"/>
</dbReference>
<evidence type="ECO:0000256" key="2">
    <source>
        <dbReference type="ARBA" id="ARBA00004496"/>
    </source>
</evidence>
<dbReference type="InterPro" id="IPR000086">
    <property type="entry name" value="NUDIX_hydrolase_dom"/>
</dbReference>
<evidence type="ECO:0000313" key="14">
    <source>
        <dbReference type="Proteomes" id="UP001201812"/>
    </source>
</evidence>
<dbReference type="SUPFAM" id="SSF55811">
    <property type="entry name" value="Nudix"/>
    <property type="match status" value="1"/>
</dbReference>
<evidence type="ECO:0000256" key="10">
    <source>
        <dbReference type="ARBA" id="ARBA00071467"/>
    </source>
</evidence>
<dbReference type="InterPro" id="IPR015797">
    <property type="entry name" value="NUDIX_hydrolase-like_dom_sf"/>
</dbReference>
<dbReference type="GO" id="GO:0006753">
    <property type="term" value="P:nucleoside phosphate metabolic process"/>
    <property type="evidence" value="ECO:0007669"/>
    <property type="project" value="TreeGrafter"/>
</dbReference>
<evidence type="ECO:0000256" key="8">
    <source>
        <dbReference type="ARBA" id="ARBA00054674"/>
    </source>
</evidence>
<comment type="catalytic activity">
    <reaction evidence="7">
        <text>UDP-sugar + H2O = UMP + alpha-D-aldose 1-phosphate.</text>
        <dbReference type="EC" id="3.6.1.45"/>
    </reaction>
</comment>
<dbReference type="FunFam" id="3.90.79.10:FF:000035">
    <property type="entry name" value="Uridine diphosphate glucose pyrophosphatase"/>
    <property type="match status" value="1"/>
</dbReference>
<proteinExistence type="predicted"/>
<evidence type="ECO:0000256" key="6">
    <source>
        <dbReference type="ARBA" id="ARBA00022842"/>
    </source>
</evidence>
<evidence type="ECO:0000259" key="12">
    <source>
        <dbReference type="PROSITE" id="PS51462"/>
    </source>
</evidence>
<name>A0AAD4RAC1_9BILA</name>
<organism evidence="13 14">
    <name type="scientific">Ditylenchus destructor</name>
    <dbReference type="NCBI Taxonomy" id="166010"/>
    <lineage>
        <taxon>Eukaryota</taxon>
        <taxon>Metazoa</taxon>
        <taxon>Ecdysozoa</taxon>
        <taxon>Nematoda</taxon>
        <taxon>Chromadorea</taxon>
        <taxon>Rhabditida</taxon>
        <taxon>Tylenchina</taxon>
        <taxon>Tylenchomorpha</taxon>
        <taxon>Sphaerularioidea</taxon>
        <taxon>Anguinidae</taxon>
        <taxon>Anguininae</taxon>
        <taxon>Ditylenchus</taxon>
    </lineage>
</organism>
<dbReference type="AlphaFoldDB" id="A0AAD4RAC1"/>
<sequence>MKKSQVEKGDSACQEVISDVTFDESVVQESSFVRPLRMKLANAHEPTKLFWDMALEHDSVAILLYHKEKQRIVLVKQFRPAVFVQRIRHYPENSGRNIKEIDWTKYENQMSVGETFELCAGLMDKARKTPVQTAQEEVLEECGYSVKPEDILFLKKYLTGIGISGSAQYLYYCEIDESMKASEGGGLKTEGEYIEKVYLTLDEARAISETQDDLSCPPSLLYALSWFLNYKAVPQNYN</sequence>
<evidence type="ECO:0000256" key="3">
    <source>
        <dbReference type="ARBA" id="ARBA00011738"/>
    </source>
</evidence>
<dbReference type="NCBIfam" id="TIGR00052">
    <property type="entry name" value="nudix-type nucleoside diphosphatase, YffH/AdpP family"/>
    <property type="match status" value="1"/>
</dbReference>
<dbReference type="PANTHER" id="PTHR11839">
    <property type="entry name" value="UDP/ADP-SUGAR PYROPHOSPHATASE"/>
    <property type="match status" value="1"/>
</dbReference>
<comment type="function">
    <text evidence="8">Hydrolyzes UDP-glucose to glucose 1-phosphate and UMP and ADP-ribose to ribose 5-phosphate and AMP. The physiological substrate is probably UDP-glucose. Poor activity on other substrates such as ADP-glucose, CDP-glucose, GDP-glucose and GDP-mannose.</text>
</comment>
<keyword evidence="5" id="KW-0378">Hydrolase</keyword>
<dbReference type="GO" id="GO:0005737">
    <property type="term" value="C:cytoplasm"/>
    <property type="evidence" value="ECO:0007669"/>
    <property type="project" value="UniProtKB-SubCell"/>
</dbReference>
<comment type="subunit">
    <text evidence="3">Homodimer.</text>
</comment>
<comment type="cofactor">
    <cofactor evidence="1">
        <name>Mg(2+)</name>
        <dbReference type="ChEBI" id="CHEBI:18420"/>
    </cofactor>
</comment>
<dbReference type="Gene3D" id="3.90.79.10">
    <property type="entry name" value="Nucleoside Triphosphate Pyrophosphohydrolase"/>
    <property type="match status" value="1"/>
</dbReference>
<feature type="domain" description="Nudix hydrolase" evidence="12">
    <location>
        <begin position="55"/>
        <end position="229"/>
    </location>
</feature>
<dbReference type="EC" id="3.6.1.45" evidence="9"/>
<evidence type="ECO:0000256" key="1">
    <source>
        <dbReference type="ARBA" id="ARBA00001946"/>
    </source>
</evidence>
<dbReference type="EMBL" id="JAKKPZ010000005">
    <property type="protein sequence ID" value="KAI1720581.1"/>
    <property type="molecule type" value="Genomic_DNA"/>
</dbReference>
<dbReference type="GO" id="GO:0008768">
    <property type="term" value="F:UDP-sugar diphosphatase activity"/>
    <property type="evidence" value="ECO:0007669"/>
    <property type="project" value="UniProtKB-EC"/>
</dbReference>
<evidence type="ECO:0000256" key="7">
    <source>
        <dbReference type="ARBA" id="ARBA00051086"/>
    </source>
</evidence>
<evidence type="ECO:0000256" key="5">
    <source>
        <dbReference type="ARBA" id="ARBA00022801"/>
    </source>
</evidence>
<dbReference type="InterPro" id="IPR004385">
    <property type="entry name" value="NDP_pyrophosphatase"/>
</dbReference>